<dbReference type="EMBL" id="JAUKVY010000008">
    <property type="protein sequence ID" value="MDO1533181.1"/>
    <property type="molecule type" value="Genomic_DNA"/>
</dbReference>
<dbReference type="Proteomes" id="UP001169027">
    <property type="component" value="Unassembled WGS sequence"/>
</dbReference>
<evidence type="ECO:0000313" key="1">
    <source>
        <dbReference type="EMBL" id="MDO1533181.1"/>
    </source>
</evidence>
<reference evidence="1" key="1">
    <citation type="submission" date="2023-06" db="EMBL/GenBank/DDBJ databases">
        <authorList>
            <person name="Jiang Y."/>
            <person name="Liu Q."/>
        </authorList>
    </citation>
    <scope>NUCLEOTIDE SEQUENCE</scope>
    <source>
        <strain evidence="1">CGMCC 1.12090</strain>
    </source>
</reference>
<protein>
    <submittedName>
        <fullName evidence="1">DUF3237 domain-containing protein</fullName>
    </submittedName>
</protein>
<name>A0ABT8S6Z2_9BURK</name>
<gene>
    <name evidence="1" type="ORF">Q2T77_12850</name>
</gene>
<keyword evidence="2" id="KW-1185">Reference proteome</keyword>
<comment type="caution">
    <text evidence="1">The sequence shown here is derived from an EMBL/GenBank/DDBJ whole genome shotgun (WGS) entry which is preliminary data.</text>
</comment>
<dbReference type="Gene3D" id="2.40.160.20">
    <property type="match status" value="1"/>
</dbReference>
<dbReference type="RefSeq" id="WP_301809373.1">
    <property type="nucleotide sequence ID" value="NZ_JAUJZH010000008.1"/>
</dbReference>
<dbReference type="Pfam" id="PF11578">
    <property type="entry name" value="DUF3237"/>
    <property type="match status" value="1"/>
</dbReference>
<accession>A0ABT8S6Z2</accession>
<organism evidence="1 2">
    <name type="scientific">Variovorax ginsengisoli</name>
    <dbReference type="NCBI Taxonomy" id="363844"/>
    <lineage>
        <taxon>Bacteria</taxon>
        <taxon>Pseudomonadati</taxon>
        <taxon>Pseudomonadota</taxon>
        <taxon>Betaproteobacteria</taxon>
        <taxon>Burkholderiales</taxon>
        <taxon>Comamonadaceae</taxon>
        <taxon>Variovorax</taxon>
    </lineage>
</organism>
<sequence length="300" mass="32527">MRPASAPVAFDALRPEVESGTPLDVWWQVSPAHPSHQLVVERRVNGLQRPSVRAWPDGRPGDPGAQRFRAQLPPCEAGDRVDYAPILYRAGQVVAELPVRSVLGVPPAAPVGDALPAPVPGTGTIPRYDWGTDFLGAFTVQLAKPPESFGPAPDGLHITFYIASGEIHGPKINARIRGEGGDWMLVRRDGVGVADVRITYETDDGALLLSRYYGIFDLGPDGYERALRNDYDPLPPLVLAPQFVTSHPDWLWLNRLQCIAVGRVTMADLLVRFDLYAIRVGQPLPSSGLPRAPEGGRGAS</sequence>
<evidence type="ECO:0000313" key="2">
    <source>
        <dbReference type="Proteomes" id="UP001169027"/>
    </source>
</evidence>
<proteinExistence type="predicted"/>